<organism evidence="5 6">
    <name type="scientific">Alloyangia pacifica</name>
    <dbReference type="NCBI Taxonomy" id="311180"/>
    <lineage>
        <taxon>Bacteria</taxon>
        <taxon>Pseudomonadati</taxon>
        <taxon>Pseudomonadota</taxon>
        <taxon>Alphaproteobacteria</taxon>
        <taxon>Rhodobacterales</taxon>
        <taxon>Roseobacteraceae</taxon>
        <taxon>Alloyangia</taxon>
    </lineage>
</organism>
<sequence>MSPPKSPAAAVIIPHYNDLDRLARCLAALEQNPRPLPVEVLVIDNGSSESLEALAARHPEVRFVTEPGRGAATARNRGVAESRAPRLFFLDADCVPAEDWLAVAFRRIEAAQIVGGAVRIFDETPPPRSGAQAFESVFAFRQEDYVRHHGFAVTANLLTWRQIYEDTGPLTHGLAEDKDWCHRARAKGYRIDYAPDLVVAHPSRSDWPALRRKWLRLTRESFALAHPGQAARLPWIARAALVTLSPFGHLPKVLFSPRLGSAAERRRAASTLFRLRFVRAGWMLRQAMGRPLDEA</sequence>
<dbReference type="KEGG" id="ypac:CEW88_22360"/>
<dbReference type="RefSeq" id="WP_108970606.1">
    <property type="nucleotide sequence ID" value="NZ_CP022192.1"/>
</dbReference>
<dbReference type="Proteomes" id="UP000244915">
    <property type="component" value="Plasmid unnamed2"/>
</dbReference>
<dbReference type="SUPFAM" id="SSF53448">
    <property type="entry name" value="Nucleotide-diphospho-sugar transferases"/>
    <property type="match status" value="1"/>
</dbReference>
<comment type="similarity">
    <text evidence="1">Belongs to the glycosyltransferase 2 family.</text>
</comment>
<dbReference type="OrthoDB" id="6653642at2"/>
<proteinExistence type="inferred from homology"/>
<evidence type="ECO:0000256" key="3">
    <source>
        <dbReference type="ARBA" id="ARBA00022679"/>
    </source>
</evidence>
<evidence type="ECO:0000259" key="4">
    <source>
        <dbReference type="Pfam" id="PF00535"/>
    </source>
</evidence>
<accession>A0A2U8HKU1</accession>
<dbReference type="EMBL" id="CP022192">
    <property type="protein sequence ID" value="AWI86507.1"/>
    <property type="molecule type" value="Genomic_DNA"/>
</dbReference>
<dbReference type="InterPro" id="IPR001173">
    <property type="entry name" value="Glyco_trans_2-like"/>
</dbReference>
<evidence type="ECO:0000256" key="2">
    <source>
        <dbReference type="ARBA" id="ARBA00022676"/>
    </source>
</evidence>
<evidence type="ECO:0000313" key="6">
    <source>
        <dbReference type="Proteomes" id="UP000244915"/>
    </source>
</evidence>
<keyword evidence="2" id="KW-0328">Glycosyltransferase</keyword>
<feature type="domain" description="Glycosyltransferase 2-like" evidence="4">
    <location>
        <begin position="11"/>
        <end position="138"/>
    </location>
</feature>
<keyword evidence="5" id="KW-0614">Plasmid</keyword>
<geneLocation type="plasmid" evidence="5 6">
    <name>unnamed2</name>
</geneLocation>
<dbReference type="PANTHER" id="PTHR43179">
    <property type="entry name" value="RHAMNOSYLTRANSFERASE WBBL"/>
    <property type="match status" value="1"/>
</dbReference>
<reference evidence="5 6" key="1">
    <citation type="submission" date="2017-06" db="EMBL/GenBank/DDBJ databases">
        <title>Yangia sp. YSBP01 complete genome sequence.</title>
        <authorList>
            <person name="Woo J.-H."/>
            <person name="Kim H.-S."/>
        </authorList>
    </citation>
    <scope>NUCLEOTIDE SEQUENCE [LARGE SCALE GENOMIC DNA]</scope>
    <source>
        <strain evidence="5 6">YSBP01</strain>
        <plasmid evidence="5 6">unnamed2</plasmid>
    </source>
</reference>
<name>A0A2U8HKU1_9RHOB</name>
<dbReference type="PANTHER" id="PTHR43179:SF12">
    <property type="entry name" value="GALACTOFURANOSYLTRANSFERASE GLFT2"/>
    <property type="match status" value="1"/>
</dbReference>
<gene>
    <name evidence="5" type="ORF">CEW88_22360</name>
</gene>
<dbReference type="Gene3D" id="3.90.550.10">
    <property type="entry name" value="Spore Coat Polysaccharide Biosynthesis Protein SpsA, Chain A"/>
    <property type="match status" value="1"/>
</dbReference>
<evidence type="ECO:0000313" key="5">
    <source>
        <dbReference type="EMBL" id="AWI86507.1"/>
    </source>
</evidence>
<dbReference type="AlphaFoldDB" id="A0A2U8HKU1"/>
<dbReference type="InterPro" id="IPR029044">
    <property type="entry name" value="Nucleotide-diphossugar_trans"/>
</dbReference>
<keyword evidence="3 5" id="KW-0808">Transferase</keyword>
<evidence type="ECO:0000256" key="1">
    <source>
        <dbReference type="ARBA" id="ARBA00006739"/>
    </source>
</evidence>
<dbReference type="Pfam" id="PF00535">
    <property type="entry name" value="Glycos_transf_2"/>
    <property type="match status" value="1"/>
</dbReference>
<dbReference type="GO" id="GO:0016757">
    <property type="term" value="F:glycosyltransferase activity"/>
    <property type="evidence" value="ECO:0007669"/>
    <property type="project" value="UniProtKB-KW"/>
</dbReference>
<protein>
    <submittedName>
        <fullName evidence="5">Glycosyltransferase</fullName>
    </submittedName>
</protein>